<keyword evidence="2" id="KW-0808">Transferase</keyword>
<protein>
    <submittedName>
        <fullName evidence="2">Methyltransferase</fullName>
    </submittedName>
</protein>
<dbReference type="SUPFAM" id="SSF53335">
    <property type="entry name" value="S-adenosyl-L-methionine-dependent methyltransferases"/>
    <property type="match status" value="1"/>
</dbReference>
<evidence type="ECO:0000313" key="2">
    <source>
        <dbReference type="EMBL" id="MCC2616961.1"/>
    </source>
</evidence>
<dbReference type="EMBL" id="JAJEWP010000003">
    <property type="protein sequence ID" value="MCC2616961.1"/>
    <property type="molecule type" value="Genomic_DNA"/>
</dbReference>
<feature type="signal peptide" evidence="1">
    <location>
        <begin position="1"/>
        <end position="22"/>
    </location>
</feature>
<keyword evidence="1" id="KW-0732">Signal</keyword>
<keyword evidence="3" id="KW-1185">Reference proteome</keyword>
<dbReference type="GO" id="GO:0032259">
    <property type="term" value="P:methylation"/>
    <property type="evidence" value="ECO:0007669"/>
    <property type="project" value="UniProtKB-KW"/>
</dbReference>
<organism evidence="2 3">
    <name type="scientific">Fluctibacter halophilus</name>
    <dbReference type="NCBI Taxonomy" id="226011"/>
    <lineage>
        <taxon>Bacteria</taxon>
        <taxon>Pseudomonadati</taxon>
        <taxon>Pseudomonadota</taxon>
        <taxon>Gammaproteobacteria</taxon>
        <taxon>Alteromonadales</taxon>
        <taxon>Alteromonadaceae</taxon>
        <taxon>Fluctibacter</taxon>
    </lineage>
</organism>
<dbReference type="InterPro" id="IPR016980">
    <property type="entry name" value="S-AdoMet-dep_MeTrfase_Alr7345"/>
</dbReference>
<dbReference type="PIRSF" id="PIRSF031679">
    <property type="entry name" value="Mtase_Alr7345_prd"/>
    <property type="match status" value="1"/>
</dbReference>
<name>A0ABS8G9T8_9ALTE</name>
<dbReference type="Gene3D" id="3.40.50.150">
    <property type="entry name" value="Vaccinia Virus protein VP39"/>
    <property type="match status" value="1"/>
</dbReference>
<feature type="chain" id="PRO_5045679551" evidence="1">
    <location>
        <begin position="23"/>
        <end position="255"/>
    </location>
</feature>
<reference evidence="2 3" key="1">
    <citation type="submission" date="2021-10" db="EMBL/GenBank/DDBJ databases">
        <title>Draft genome of Aestuariibacter halophilus JC2043.</title>
        <authorList>
            <person name="Emsley S.A."/>
            <person name="Pfannmuller K.M."/>
            <person name="Ushijima B."/>
            <person name="Saw J.H."/>
            <person name="Videau P."/>
        </authorList>
    </citation>
    <scope>NUCLEOTIDE SEQUENCE [LARGE SCALE GENOMIC DNA]</scope>
    <source>
        <strain evidence="2 3">JC2043</strain>
    </source>
</reference>
<dbReference type="InterPro" id="IPR029063">
    <property type="entry name" value="SAM-dependent_MTases_sf"/>
</dbReference>
<comment type="caution">
    <text evidence="2">The sequence shown here is derived from an EMBL/GenBank/DDBJ whole genome shotgun (WGS) entry which is preliminary data.</text>
</comment>
<gene>
    <name evidence="2" type="ORF">LJ739_11980</name>
</gene>
<sequence length="255" mass="29266">MRKHLRRIPFVALLLISASAMADNHNTVLTEKLTQAMNSDIRTMAEKERDDNRKPIETLQFFGLQDSMRVVELIPGSGWYTKLLAPVLAEKGQYYAALGTGRIKEQLSDKPGFENMRIVAEDARIWRDEGARFYSLALQGLGVEDIDMVLTFRNYHNFDAIARAEMNRAVFDALKPGGIYAVVDHTARHMEPPRDTNRRRVDPVMAIKEILDAGFELVDYSDIHYREDDELRYEVGARSVTGNTDRFTLKFRKPR</sequence>
<accession>A0ABS8G9T8</accession>
<evidence type="ECO:0000313" key="3">
    <source>
        <dbReference type="Proteomes" id="UP001520878"/>
    </source>
</evidence>
<dbReference type="GO" id="GO:0008168">
    <property type="term" value="F:methyltransferase activity"/>
    <property type="evidence" value="ECO:0007669"/>
    <property type="project" value="UniProtKB-KW"/>
</dbReference>
<keyword evidence="2" id="KW-0489">Methyltransferase</keyword>
<dbReference type="Proteomes" id="UP001520878">
    <property type="component" value="Unassembled WGS sequence"/>
</dbReference>
<proteinExistence type="predicted"/>
<dbReference type="RefSeq" id="WP_229160811.1">
    <property type="nucleotide sequence ID" value="NZ_JAJEWP010000003.1"/>
</dbReference>
<evidence type="ECO:0000256" key="1">
    <source>
        <dbReference type="SAM" id="SignalP"/>
    </source>
</evidence>